<feature type="domain" description="N-acetyltransferase" evidence="1">
    <location>
        <begin position="123"/>
        <end position="268"/>
    </location>
</feature>
<protein>
    <recommendedName>
        <fullName evidence="1">N-acetyltransferase domain-containing protein</fullName>
    </recommendedName>
</protein>
<dbReference type="Gene3D" id="3.40.630.30">
    <property type="match status" value="1"/>
</dbReference>
<evidence type="ECO:0000313" key="2">
    <source>
        <dbReference type="EMBL" id="QAY69474.1"/>
    </source>
</evidence>
<dbReference type="EMBL" id="CP035493">
    <property type="protein sequence ID" value="QAY69474.1"/>
    <property type="molecule type" value="Genomic_DNA"/>
</dbReference>
<proteinExistence type="predicted"/>
<dbReference type="AlphaFoldDB" id="A0A4P6F1X0"/>
<dbReference type="OrthoDB" id="4375873at2"/>
<evidence type="ECO:0000259" key="1">
    <source>
        <dbReference type="PROSITE" id="PS51186"/>
    </source>
</evidence>
<organism evidence="2 3">
    <name type="scientific">Xylanimonas protaetiae</name>
    <dbReference type="NCBI Taxonomy" id="2509457"/>
    <lineage>
        <taxon>Bacteria</taxon>
        <taxon>Bacillati</taxon>
        <taxon>Actinomycetota</taxon>
        <taxon>Actinomycetes</taxon>
        <taxon>Micrococcales</taxon>
        <taxon>Promicromonosporaceae</taxon>
        <taxon>Xylanimonas</taxon>
    </lineage>
</organism>
<dbReference type="Proteomes" id="UP000292118">
    <property type="component" value="Chromosome"/>
</dbReference>
<gene>
    <name evidence="2" type="ORF">ET471_04995</name>
</gene>
<keyword evidence="3" id="KW-1185">Reference proteome</keyword>
<dbReference type="KEGG" id="xya:ET471_04995"/>
<name>A0A4P6F1X0_9MICO</name>
<dbReference type="RefSeq" id="WP_129186874.1">
    <property type="nucleotide sequence ID" value="NZ_CP035493.1"/>
</dbReference>
<dbReference type="PROSITE" id="PS51186">
    <property type="entry name" value="GNAT"/>
    <property type="match status" value="1"/>
</dbReference>
<reference evidence="2 3" key="1">
    <citation type="submission" date="2019-01" db="EMBL/GenBank/DDBJ databases">
        <title>Genome sequencing of strain FW10M-9.</title>
        <authorList>
            <person name="Heo J."/>
            <person name="Kim S.-J."/>
            <person name="Kim J.-S."/>
            <person name="Hong S.-B."/>
            <person name="Kwon S.-W."/>
        </authorList>
    </citation>
    <scope>NUCLEOTIDE SEQUENCE [LARGE SCALE GENOMIC DNA]</scope>
    <source>
        <strain evidence="2 3">FW10M-9</strain>
    </source>
</reference>
<dbReference type="InterPro" id="IPR000182">
    <property type="entry name" value="GNAT_dom"/>
</dbReference>
<evidence type="ECO:0000313" key="3">
    <source>
        <dbReference type="Proteomes" id="UP000292118"/>
    </source>
</evidence>
<dbReference type="SUPFAM" id="SSF55729">
    <property type="entry name" value="Acyl-CoA N-acyltransferases (Nat)"/>
    <property type="match status" value="1"/>
</dbReference>
<dbReference type="InterPro" id="IPR016181">
    <property type="entry name" value="Acyl_CoA_acyltransferase"/>
</dbReference>
<dbReference type="GO" id="GO:0016747">
    <property type="term" value="F:acyltransferase activity, transferring groups other than amino-acyl groups"/>
    <property type="evidence" value="ECO:0007669"/>
    <property type="project" value="InterPro"/>
</dbReference>
<accession>A0A4P6F1X0</accession>
<sequence length="268" mass="29102">MMWTPDLVLAAAAEWLWLPEGAEMEQTDHRIVCYPAWSGMGVVADSVDSDHAADDVIDRVVDRVRAWGRPTVGIWVNGTERPTDFEDALKRRGAVHEDVTDVLALPLDVLPDLGCRQAGVEVMRVDAMATRRGVDEVDVRVWGQEPLTAERLEAEAAVLRSDWESRTGFRVLATLDGRPASTGGVTIAGPPSGGPGAVARLWGGATVPEARHRGAYRAQLFERLRIARDLGASVALVKGRAETSAPILARAGFQRFGSERLYRITADA</sequence>